<sequence>MESNSILLSNKSEEEDRKKSRLPSNSGNRATISNEPEERARREKMPGYNGVTSHLTKNNSIGINENPGP</sequence>
<dbReference type="AlphaFoldDB" id="A0A834HSX1"/>
<evidence type="ECO:0000313" key="2">
    <source>
        <dbReference type="EMBL" id="KAF7264040.1"/>
    </source>
</evidence>
<proteinExistence type="predicted"/>
<feature type="compositionally biased region" description="Polar residues" evidence="1">
    <location>
        <begin position="50"/>
        <end position="63"/>
    </location>
</feature>
<evidence type="ECO:0000313" key="3">
    <source>
        <dbReference type="Proteomes" id="UP000625711"/>
    </source>
</evidence>
<feature type="compositionally biased region" description="Basic and acidic residues" evidence="1">
    <location>
        <begin position="36"/>
        <end position="45"/>
    </location>
</feature>
<protein>
    <submittedName>
        <fullName evidence="2">Uncharacterized protein</fullName>
    </submittedName>
</protein>
<reference evidence="2" key="1">
    <citation type="submission" date="2020-08" db="EMBL/GenBank/DDBJ databases">
        <title>Genome sequencing and assembly of the red palm weevil Rhynchophorus ferrugineus.</title>
        <authorList>
            <person name="Dias G.B."/>
            <person name="Bergman C.M."/>
            <person name="Manee M."/>
        </authorList>
    </citation>
    <scope>NUCLEOTIDE SEQUENCE</scope>
    <source>
        <strain evidence="2">AA-2017</strain>
        <tissue evidence="2">Whole larva</tissue>
    </source>
</reference>
<name>A0A834HSX1_RHYFE</name>
<feature type="region of interest" description="Disordered" evidence="1">
    <location>
        <begin position="1"/>
        <end position="69"/>
    </location>
</feature>
<feature type="non-terminal residue" evidence="2">
    <location>
        <position position="69"/>
    </location>
</feature>
<dbReference type="EMBL" id="JAACXV010018613">
    <property type="protein sequence ID" value="KAF7264040.1"/>
    <property type="molecule type" value="Genomic_DNA"/>
</dbReference>
<organism evidence="2 3">
    <name type="scientific">Rhynchophorus ferrugineus</name>
    <name type="common">Red palm weevil</name>
    <name type="synonym">Curculio ferrugineus</name>
    <dbReference type="NCBI Taxonomy" id="354439"/>
    <lineage>
        <taxon>Eukaryota</taxon>
        <taxon>Metazoa</taxon>
        <taxon>Ecdysozoa</taxon>
        <taxon>Arthropoda</taxon>
        <taxon>Hexapoda</taxon>
        <taxon>Insecta</taxon>
        <taxon>Pterygota</taxon>
        <taxon>Neoptera</taxon>
        <taxon>Endopterygota</taxon>
        <taxon>Coleoptera</taxon>
        <taxon>Polyphaga</taxon>
        <taxon>Cucujiformia</taxon>
        <taxon>Curculionidae</taxon>
        <taxon>Dryophthorinae</taxon>
        <taxon>Rhynchophorus</taxon>
    </lineage>
</organism>
<feature type="compositionally biased region" description="Polar residues" evidence="1">
    <location>
        <begin position="1"/>
        <end position="10"/>
    </location>
</feature>
<keyword evidence="3" id="KW-1185">Reference proteome</keyword>
<evidence type="ECO:0000256" key="1">
    <source>
        <dbReference type="SAM" id="MobiDB-lite"/>
    </source>
</evidence>
<comment type="caution">
    <text evidence="2">The sequence shown here is derived from an EMBL/GenBank/DDBJ whole genome shotgun (WGS) entry which is preliminary data.</text>
</comment>
<feature type="compositionally biased region" description="Polar residues" evidence="1">
    <location>
        <begin position="22"/>
        <end position="34"/>
    </location>
</feature>
<dbReference type="Proteomes" id="UP000625711">
    <property type="component" value="Unassembled WGS sequence"/>
</dbReference>
<gene>
    <name evidence="2" type="ORF">GWI33_000733</name>
</gene>
<accession>A0A834HSX1</accession>